<keyword evidence="1" id="KW-0812">Transmembrane</keyword>
<feature type="transmembrane region" description="Helical" evidence="1">
    <location>
        <begin position="490"/>
        <end position="510"/>
    </location>
</feature>
<name>A0A819GDP1_9BILA</name>
<dbReference type="GO" id="GO:0061630">
    <property type="term" value="F:ubiquitin protein ligase activity"/>
    <property type="evidence" value="ECO:0007669"/>
    <property type="project" value="TreeGrafter"/>
</dbReference>
<dbReference type="PANTHER" id="PTHR24104:SF25">
    <property type="entry name" value="PROTEIN LIN-41"/>
    <property type="match status" value="1"/>
</dbReference>
<proteinExistence type="predicted"/>
<dbReference type="GO" id="GO:0043161">
    <property type="term" value="P:proteasome-mediated ubiquitin-dependent protein catabolic process"/>
    <property type="evidence" value="ECO:0007669"/>
    <property type="project" value="TreeGrafter"/>
</dbReference>
<protein>
    <submittedName>
        <fullName evidence="2">Uncharacterized protein</fullName>
    </submittedName>
</protein>
<dbReference type="SMART" id="SM00135">
    <property type="entry name" value="LY"/>
    <property type="match status" value="4"/>
</dbReference>
<dbReference type="InterPro" id="IPR050952">
    <property type="entry name" value="TRIM-NHL_E3_ligases"/>
</dbReference>
<dbReference type="InterPro" id="IPR000033">
    <property type="entry name" value="LDLR_classB_rpt"/>
</dbReference>
<keyword evidence="1" id="KW-0472">Membrane</keyword>
<dbReference type="Gene3D" id="2.40.10.500">
    <property type="match status" value="2"/>
</dbReference>
<keyword evidence="1" id="KW-1133">Transmembrane helix</keyword>
<dbReference type="PANTHER" id="PTHR24104">
    <property type="entry name" value="E3 UBIQUITIN-PROTEIN LIGASE NHLRC1-RELATED"/>
    <property type="match status" value="1"/>
</dbReference>
<sequence>MDSLLRPLPPYNPLPILDDDNNPVIERSHTLTKKRILIPCITTVSLVILLIILIIIRYNGSQSSTISDTMTNVSVLNQSSITSIETVSFSPKSCPIPHVTAKWNNSGTVFINRLGECLSNEYGLCGPTDLFIDDVHETLYVADMNNSRIQKYSLTEIYNSEIGATGITVASKHLISPHSIFVDTLTEDMYIMDFDQNFGTENQVSYRVHLWKKNDTIGRILLTEAGNYFLGYYSHYLTLDKQMNIYVGTTLFIKKWLASTDYTERIIVAGKNQYDPTQTIGPAAFVVTDDLTLYIADWSRRCIQKWKVNATGGTTVLGNLSYVKGITMDCNGFLYFVDTLKYTISQLNMKMHQNRIIVTIEDVFNKFMFDLPTAIKIDKFGNLFLIGVNQIYKFSICLFPSVENLSKTFSPKYLMLIKMEELLESETTTQTCENTVEENNLEQTSLLALYQNDQEDEEDEDEDEEMLLVPNPNNQPNVIRKLSILTKTRILISCIIILLLVILLLISIIIRNYSLHSEPQSSTTAIYNTITTTATIILTQSSTPTIETITYSPRSCPISAVNSTWNNSGILFINRSNRCVSTENGLCGPRDIFIDEVHDTIYVVDAKNNRIQKYLLNEIYNSEVGAIGITVANKGLILPQSIFVDTRTEDMYIMDIDQDQRYEPENVASYRVHLWKKNEKVGRILISEAGEYLFGQSYHYLTMDKQMNIYVGTRFFIKKWLASTDYTEKIIVAGKSERNNTQSTNLFDPGQFFITEDLTLYIADWNNKRVQRWTVNATEGTTVIGNLMYVMGITMDCNGYLYYAETNNQTIYQLNMMTNQSRMIVRNEDNFGKLIYYWPSTIKIDKFGNLFAIGYDQIYKFSIIEK</sequence>
<dbReference type="Gene3D" id="2.120.10.30">
    <property type="entry name" value="TolB, C-terminal domain"/>
    <property type="match status" value="2"/>
</dbReference>
<evidence type="ECO:0000313" key="2">
    <source>
        <dbReference type="EMBL" id="CAF3878112.1"/>
    </source>
</evidence>
<evidence type="ECO:0000313" key="3">
    <source>
        <dbReference type="Proteomes" id="UP000663881"/>
    </source>
</evidence>
<gene>
    <name evidence="2" type="ORF">OKA104_LOCUS22986</name>
</gene>
<dbReference type="SUPFAM" id="SSF63825">
    <property type="entry name" value="YWTD domain"/>
    <property type="match status" value="2"/>
</dbReference>
<accession>A0A819GDP1</accession>
<reference evidence="2" key="1">
    <citation type="submission" date="2021-02" db="EMBL/GenBank/DDBJ databases">
        <authorList>
            <person name="Nowell W R."/>
        </authorList>
    </citation>
    <scope>NUCLEOTIDE SEQUENCE</scope>
</reference>
<comment type="caution">
    <text evidence="2">The sequence shown here is derived from an EMBL/GenBank/DDBJ whole genome shotgun (WGS) entry which is preliminary data.</text>
</comment>
<dbReference type="Proteomes" id="UP000663881">
    <property type="component" value="Unassembled WGS sequence"/>
</dbReference>
<organism evidence="2 3">
    <name type="scientific">Adineta steineri</name>
    <dbReference type="NCBI Taxonomy" id="433720"/>
    <lineage>
        <taxon>Eukaryota</taxon>
        <taxon>Metazoa</taxon>
        <taxon>Spiralia</taxon>
        <taxon>Gnathifera</taxon>
        <taxon>Rotifera</taxon>
        <taxon>Eurotatoria</taxon>
        <taxon>Bdelloidea</taxon>
        <taxon>Adinetida</taxon>
        <taxon>Adinetidae</taxon>
        <taxon>Adineta</taxon>
    </lineage>
</organism>
<dbReference type="GO" id="GO:0000209">
    <property type="term" value="P:protein polyubiquitination"/>
    <property type="evidence" value="ECO:0007669"/>
    <property type="project" value="TreeGrafter"/>
</dbReference>
<feature type="transmembrane region" description="Helical" evidence="1">
    <location>
        <begin position="36"/>
        <end position="56"/>
    </location>
</feature>
<dbReference type="GO" id="GO:0008270">
    <property type="term" value="F:zinc ion binding"/>
    <property type="evidence" value="ECO:0007669"/>
    <property type="project" value="UniProtKB-KW"/>
</dbReference>
<dbReference type="InterPro" id="IPR011042">
    <property type="entry name" value="6-blade_b-propeller_TolB-like"/>
</dbReference>
<dbReference type="EMBL" id="CAJOAY010001716">
    <property type="protein sequence ID" value="CAF3878112.1"/>
    <property type="molecule type" value="Genomic_DNA"/>
</dbReference>
<dbReference type="AlphaFoldDB" id="A0A819GDP1"/>
<evidence type="ECO:0000256" key="1">
    <source>
        <dbReference type="SAM" id="Phobius"/>
    </source>
</evidence>